<keyword evidence="1" id="KW-1133">Transmembrane helix</keyword>
<sequence>MGNCLTHVSNILHEPPKPHFLINSFLLAMNYLSARFCKLKNKKVLLPMNMLSLSRK</sequence>
<name>A0A2P6Q221_ROSCH</name>
<dbReference type="Gramene" id="PRQ28243">
    <property type="protein sequence ID" value="PRQ28243"/>
    <property type="gene ID" value="RchiOBHm_Chr5g0000931"/>
</dbReference>
<evidence type="ECO:0000313" key="3">
    <source>
        <dbReference type="Proteomes" id="UP000238479"/>
    </source>
</evidence>
<proteinExistence type="predicted"/>
<dbReference type="EMBL" id="PDCK01000043">
    <property type="protein sequence ID" value="PRQ28243.1"/>
    <property type="molecule type" value="Genomic_DNA"/>
</dbReference>
<keyword evidence="1" id="KW-0812">Transmembrane</keyword>
<organism evidence="2 3">
    <name type="scientific">Rosa chinensis</name>
    <name type="common">China rose</name>
    <dbReference type="NCBI Taxonomy" id="74649"/>
    <lineage>
        <taxon>Eukaryota</taxon>
        <taxon>Viridiplantae</taxon>
        <taxon>Streptophyta</taxon>
        <taxon>Embryophyta</taxon>
        <taxon>Tracheophyta</taxon>
        <taxon>Spermatophyta</taxon>
        <taxon>Magnoliopsida</taxon>
        <taxon>eudicotyledons</taxon>
        <taxon>Gunneridae</taxon>
        <taxon>Pentapetalae</taxon>
        <taxon>rosids</taxon>
        <taxon>fabids</taxon>
        <taxon>Rosales</taxon>
        <taxon>Rosaceae</taxon>
        <taxon>Rosoideae</taxon>
        <taxon>Rosoideae incertae sedis</taxon>
        <taxon>Rosa</taxon>
    </lineage>
</organism>
<keyword evidence="1" id="KW-0472">Membrane</keyword>
<reference evidence="2 3" key="1">
    <citation type="journal article" date="2018" name="Nat. Genet.">
        <title>The Rosa genome provides new insights in the design of modern roses.</title>
        <authorList>
            <person name="Bendahmane M."/>
        </authorList>
    </citation>
    <scope>NUCLEOTIDE SEQUENCE [LARGE SCALE GENOMIC DNA]</scope>
    <source>
        <strain evidence="3">cv. Old Blush</strain>
    </source>
</reference>
<dbReference type="Proteomes" id="UP000238479">
    <property type="component" value="Chromosome 5"/>
</dbReference>
<evidence type="ECO:0000313" key="2">
    <source>
        <dbReference type="EMBL" id="PRQ28243.1"/>
    </source>
</evidence>
<keyword evidence="3" id="KW-1185">Reference proteome</keyword>
<comment type="caution">
    <text evidence="2">The sequence shown here is derived from an EMBL/GenBank/DDBJ whole genome shotgun (WGS) entry which is preliminary data.</text>
</comment>
<gene>
    <name evidence="2" type="ORF">RchiOBHm_Chr5g0000931</name>
</gene>
<evidence type="ECO:0000256" key="1">
    <source>
        <dbReference type="SAM" id="Phobius"/>
    </source>
</evidence>
<protein>
    <submittedName>
        <fullName evidence="2">Uncharacterized protein</fullName>
    </submittedName>
</protein>
<accession>A0A2P6Q221</accession>
<dbReference type="AlphaFoldDB" id="A0A2P6Q221"/>
<feature type="transmembrane region" description="Helical" evidence="1">
    <location>
        <begin position="20"/>
        <end position="37"/>
    </location>
</feature>